<feature type="domain" description="Aminotransferase class I/classII large" evidence="7">
    <location>
        <begin position="107"/>
        <end position="415"/>
    </location>
</feature>
<dbReference type="AlphaFoldDB" id="A0A427XGK2"/>
<comment type="caution">
    <text evidence="8">The sequence shown here is derived from an EMBL/GenBank/DDBJ whole genome shotgun (WGS) entry which is preliminary data.</text>
</comment>
<evidence type="ECO:0000256" key="6">
    <source>
        <dbReference type="SAM" id="MobiDB-lite"/>
    </source>
</evidence>
<evidence type="ECO:0000256" key="5">
    <source>
        <dbReference type="ARBA" id="ARBA00022898"/>
    </source>
</evidence>
<accession>A0A427XGK2</accession>
<evidence type="ECO:0000256" key="4">
    <source>
        <dbReference type="ARBA" id="ARBA00022679"/>
    </source>
</evidence>
<feature type="compositionally biased region" description="Polar residues" evidence="6">
    <location>
        <begin position="1"/>
        <end position="28"/>
    </location>
</feature>
<dbReference type="STRING" id="105984.A0A427XGK2"/>
<dbReference type="GO" id="GO:0008483">
    <property type="term" value="F:transaminase activity"/>
    <property type="evidence" value="ECO:0007669"/>
    <property type="project" value="UniProtKB-KW"/>
</dbReference>
<dbReference type="GO" id="GO:1901605">
    <property type="term" value="P:alpha-amino acid metabolic process"/>
    <property type="evidence" value="ECO:0007669"/>
    <property type="project" value="TreeGrafter"/>
</dbReference>
<dbReference type="CDD" id="cd00609">
    <property type="entry name" value="AAT_like"/>
    <property type="match status" value="1"/>
</dbReference>
<keyword evidence="5" id="KW-0663">Pyridoxal phosphate</keyword>
<dbReference type="PANTHER" id="PTHR42790:SF1">
    <property type="entry name" value="AROMATIC AMINO ACID AMINOTRANSFERASE, HYPOTHETICAL (EUROFUNG)"/>
    <property type="match status" value="1"/>
</dbReference>
<organism evidence="8 9">
    <name type="scientific">Apiotrichum porosum</name>
    <dbReference type="NCBI Taxonomy" id="105984"/>
    <lineage>
        <taxon>Eukaryota</taxon>
        <taxon>Fungi</taxon>
        <taxon>Dikarya</taxon>
        <taxon>Basidiomycota</taxon>
        <taxon>Agaricomycotina</taxon>
        <taxon>Tremellomycetes</taxon>
        <taxon>Trichosporonales</taxon>
        <taxon>Trichosporonaceae</taxon>
        <taxon>Apiotrichum</taxon>
    </lineage>
</organism>
<evidence type="ECO:0000256" key="3">
    <source>
        <dbReference type="ARBA" id="ARBA00022576"/>
    </source>
</evidence>
<evidence type="ECO:0000313" key="9">
    <source>
        <dbReference type="Proteomes" id="UP000279236"/>
    </source>
</evidence>
<dbReference type="EMBL" id="RSCE01000014">
    <property type="protein sequence ID" value="RSH77946.1"/>
    <property type="molecule type" value="Genomic_DNA"/>
</dbReference>
<dbReference type="SUPFAM" id="SSF53383">
    <property type="entry name" value="PLP-dependent transferases"/>
    <property type="match status" value="1"/>
</dbReference>
<gene>
    <name evidence="8" type="ORF">EHS24_003020</name>
</gene>
<evidence type="ECO:0000313" key="8">
    <source>
        <dbReference type="EMBL" id="RSH77946.1"/>
    </source>
</evidence>
<dbReference type="PANTHER" id="PTHR42790">
    <property type="entry name" value="AMINOTRANSFERASE"/>
    <property type="match status" value="1"/>
</dbReference>
<dbReference type="GeneID" id="39587563"/>
<comment type="similarity">
    <text evidence="2">Belongs to the class-I pyridoxal-phosphate-dependent aminotransferase family.</text>
</comment>
<dbReference type="InterPro" id="IPR015424">
    <property type="entry name" value="PyrdxlP-dep_Trfase"/>
</dbReference>
<feature type="region of interest" description="Disordered" evidence="6">
    <location>
        <begin position="1"/>
        <end position="33"/>
    </location>
</feature>
<evidence type="ECO:0000259" key="7">
    <source>
        <dbReference type="Pfam" id="PF00155"/>
    </source>
</evidence>
<dbReference type="InterPro" id="IPR015421">
    <property type="entry name" value="PyrdxlP-dep_Trfase_major"/>
</dbReference>
<proteinExistence type="inferred from homology"/>
<dbReference type="Gene3D" id="3.40.640.10">
    <property type="entry name" value="Type I PLP-dependent aspartate aminotransferase-like (Major domain)"/>
    <property type="match status" value="1"/>
</dbReference>
<protein>
    <recommendedName>
        <fullName evidence="7">Aminotransferase class I/classII large domain-containing protein</fullName>
    </recommendedName>
</protein>
<comment type="cofactor">
    <cofactor evidence="1">
        <name>pyridoxal 5'-phosphate</name>
        <dbReference type="ChEBI" id="CHEBI:597326"/>
    </cofactor>
</comment>
<reference evidence="8 9" key="1">
    <citation type="submission" date="2018-11" db="EMBL/GenBank/DDBJ databases">
        <title>Genome sequence of Apiotrichum porosum DSM 27194.</title>
        <authorList>
            <person name="Aliyu H."/>
            <person name="Gorte O."/>
            <person name="Ochsenreither K."/>
        </authorList>
    </citation>
    <scope>NUCLEOTIDE SEQUENCE [LARGE SCALE GENOMIC DNA]</scope>
    <source>
        <strain evidence="8 9">DSM 27194</strain>
    </source>
</reference>
<evidence type="ECO:0000256" key="2">
    <source>
        <dbReference type="ARBA" id="ARBA00007441"/>
    </source>
</evidence>
<dbReference type="RefSeq" id="XP_028473093.1">
    <property type="nucleotide sequence ID" value="XM_028618726.1"/>
</dbReference>
<keyword evidence="9" id="KW-1185">Reference proteome</keyword>
<evidence type="ECO:0000256" key="1">
    <source>
        <dbReference type="ARBA" id="ARBA00001933"/>
    </source>
</evidence>
<dbReference type="OrthoDB" id="691673at2759"/>
<dbReference type="Pfam" id="PF00155">
    <property type="entry name" value="Aminotran_1_2"/>
    <property type="match status" value="1"/>
</dbReference>
<keyword evidence="3" id="KW-0032">Aminotransferase</keyword>
<sequence>MTASTDAIVSNGHGHSSKATATNGTSTSTDERPTALDLSHHLSLLARSRRASPLKDIIRYMAVPGIISLAGGLPPAAYFPFHSVSASAYPASTVLDPETGTPPADSVEVVIPRHKTSDTAFDIAGGLQYTGGSGLAKFAELCKDLTERMWEPVYSDWDILVNSGGTDAWTKVITMLLERGEYVITETQVYPSAQASFIPMGVTAFPIEDDGEGMRADALEAALAGWDESRGRRPRVMYLVPVGQNPLGTTMGAQRRQAIYDVCVKYDVVIIEDDPYTVLQFEPWVVGSKSHPPVPAKTNEDVAAFLDSMVKSFLTIDVQGRVIRLDTFSKTLAPGARLGWFTGSKMFIERLLRGTEVQTQMPSGISSVVIGELLNKWGLDGYLLWITNLREQYRVRRDWMLDALSASFDLVPAESTNVAGAIGLVAYPKGQAHTGPALMSFVPPTGGMFVWCRMYYRTHPQFASFAASYKPEHPEDGDATQAFEAKFWVRLVEALVLLTPGWYFTAFEGEGVSSYGQPGVGAFRLAFSFEPKDLQEEGIRRMARVMTEEWCA</sequence>
<name>A0A427XGK2_9TREE</name>
<dbReference type="Proteomes" id="UP000279236">
    <property type="component" value="Unassembled WGS sequence"/>
</dbReference>
<dbReference type="InterPro" id="IPR004839">
    <property type="entry name" value="Aminotransferase_I/II_large"/>
</dbReference>
<dbReference type="GO" id="GO:0030170">
    <property type="term" value="F:pyridoxal phosphate binding"/>
    <property type="evidence" value="ECO:0007669"/>
    <property type="project" value="InterPro"/>
</dbReference>
<keyword evidence="4" id="KW-0808">Transferase</keyword>
<dbReference type="InterPro" id="IPR050859">
    <property type="entry name" value="Class-I_PLP-dep_aminotransf"/>
</dbReference>